<protein>
    <submittedName>
        <fullName evidence="1">Uncharacterized protein</fullName>
    </submittedName>
</protein>
<accession>A0A3S5CJH9</accession>
<dbReference type="OrthoDB" id="1931232at2759"/>
<dbReference type="AlphaFoldDB" id="A0A3S5CJH9"/>
<dbReference type="Proteomes" id="UP000784294">
    <property type="component" value="Unassembled WGS sequence"/>
</dbReference>
<dbReference type="SUPFAM" id="SSF55681">
    <property type="entry name" value="Class II aaRS and biotin synthetases"/>
    <property type="match status" value="1"/>
</dbReference>
<comment type="caution">
    <text evidence="1">The sequence shown here is derived from an EMBL/GenBank/DDBJ whole genome shotgun (WGS) entry which is preliminary data.</text>
</comment>
<organism evidence="1 2">
    <name type="scientific">Protopolystoma xenopodis</name>
    <dbReference type="NCBI Taxonomy" id="117903"/>
    <lineage>
        <taxon>Eukaryota</taxon>
        <taxon>Metazoa</taxon>
        <taxon>Spiralia</taxon>
        <taxon>Lophotrochozoa</taxon>
        <taxon>Platyhelminthes</taxon>
        <taxon>Monogenea</taxon>
        <taxon>Polyopisthocotylea</taxon>
        <taxon>Polystomatidea</taxon>
        <taxon>Polystomatidae</taxon>
        <taxon>Protopolystoma</taxon>
    </lineage>
</organism>
<sequence length="63" mass="6692">MIDTPLLTTNDCEGAGEAFRVQQPSDRAINAVSATNSSSKEFHLTVSSQLHLEAFALGLSKVS</sequence>
<gene>
    <name evidence="1" type="ORF">PXEA_LOCUS20025</name>
</gene>
<dbReference type="EMBL" id="CAAALY010081275">
    <property type="protein sequence ID" value="VEL26585.1"/>
    <property type="molecule type" value="Genomic_DNA"/>
</dbReference>
<evidence type="ECO:0000313" key="2">
    <source>
        <dbReference type="Proteomes" id="UP000784294"/>
    </source>
</evidence>
<name>A0A3S5CJH9_9PLAT</name>
<reference evidence="1" key="1">
    <citation type="submission" date="2018-11" db="EMBL/GenBank/DDBJ databases">
        <authorList>
            <consortium name="Pathogen Informatics"/>
        </authorList>
    </citation>
    <scope>NUCLEOTIDE SEQUENCE</scope>
</reference>
<evidence type="ECO:0000313" key="1">
    <source>
        <dbReference type="EMBL" id="VEL26585.1"/>
    </source>
</evidence>
<dbReference type="InterPro" id="IPR045864">
    <property type="entry name" value="aa-tRNA-synth_II/BPL/LPL"/>
</dbReference>
<dbReference type="Gene3D" id="3.30.930.10">
    <property type="entry name" value="Bira Bifunctional Protein, Domain 2"/>
    <property type="match status" value="1"/>
</dbReference>
<proteinExistence type="predicted"/>
<keyword evidence="2" id="KW-1185">Reference proteome</keyword>